<evidence type="ECO:0000313" key="2">
    <source>
        <dbReference type="EMBL" id="MDT8898109.1"/>
    </source>
</evidence>
<name>A0ABU3NMN6_9CHLR</name>
<dbReference type="PANTHER" id="PTHR47691">
    <property type="entry name" value="REGULATOR-RELATED"/>
    <property type="match status" value="1"/>
</dbReference>
<dbReference type="InterPro" id="IPR029787">
    <property type="entry name" value="Nucleotide_cyclase"/>
</dbReference>
<dbReference type="Pfam" id="PF00931">
    <property type="entry name" value="NB-ARC"/>
    <property type="match status" value="1"/>
</dbReference>
<dbReference type="InterPro" id="IPR019734">
    <property type="entry name" value="TPR_rpt"/>
</dbReference>
<dbReference type="InterPro" id="IPR027417">
    <property type="entry name" value="P-loop_NTPase"/>
</dbReference>
<accession>A0ABU3NMN6</accession>
<comment type="caution">
    <text evidence="2">The sequence shown here is derived from an EMBL/GenBank/DDBJ whole genome shotgun (WGS) entry which is preliminary data.</text>
</comment>
<keyword evidence="2" id="KW-0548">Nucleotidyltransferase</keyword>
<dbReference type="InterPro" id="IPR000160">
    <property type="entry name" value="GGDEF_dom"/>
</dbReference>
<dbReference type="NCBIfam" id="TIGR00254">
    <property type="entry name" value="GGDEF"/>
    <property type="match status" value="1"/>
</dbReference>
<dbReference type="EMBL" id="JAUHMF010000001">
    <property type="protein sequence ID" value="MDT8898109.1"/>
    <property type="molecule type" value="Genomic_DNA"/>
</dbReference>
<reference evidence="2 3" key="1">
    <citation type="submission" date="2023-07" db="EMBL/GenBank/DDBJ databases">
        <title>Novel species of Thermanaerothrix with wide hydrolytic capabilities.</title>
        <authorList>
            <person name="Zayulina K.S."/>
            <person name="Podosokorskaya O.A."/>
            <person name="Elcheninov A.G."/>
        </authorList>
    </citation>
    <scope>NUCLEOTIDE SEQUENCE [LARGE SCALE GENOMIC DNA]</scope>
    <source>
        <strain evidence="2 3">4228-RoL</strain>
    </source>
</reference>
<dbReference type="GO" id="GO:0052621">
    <property type="term" value="F:diguanylate cyclase activity"/>
    <property type="evidence" value="ECO:0007669"/>
    <property type="project" value="UniProtKB-EC"/>
</dbReference>
<dbReference type="PROSITE" id="PS50887">
    <property type="entry name" value="GGDEF"/>
    <property type="match status" value="1"/>
</dbReference>
<proteinExistence type="predicted"/>
<protein>
    <submittedName>
        <fullName evidence="2">Diguanylate cyclase</fullName>
        <ecNumber evidence="2">2.7.7.65</ecNumber>
    </submittedName>
</protein>
<keyword evidence="2" id="KW-0808">Transferase</keyword>
<evidence type="ECO:0000259" key="1">
    <source>
        <dbReference type="PROSITE" id="PS50887"/>
    </source>
</evidence>
<organism evidence="2 3">
    <name type="scientific">Thermanaerothrix solaris</name>
    <dbReference type="NCBI Taxonomy" id="3058434"/>
    <lineage>
        <taxon>Bacteria</taxon>
        <taxon>Bacillati</taxon>
        <taxon>Chloroflexota</taxon>
        <taxon>Anaerolineae</taxon>
        <taxon>Anaerolineales</taxon>
        <taxon>Anaerolineaceae</taxon>
        <taxon>Thermanaerothrix</taxon>
    </lineage>
</organism>
<dbReference type="InterPro" id="IPR043128">
    <property type="entry name" value="Rev_trsase/Diguanyl_cyclase"/>
</dbReference>
<dbReference type="Pfam" id="PF13424">
    <property type="entry name" value="TPR_12"/>
    <property type="match status" value="2"/>
</dbReference>
<dbReference type="Proteomes" id="UP001254165">
    <property type="component" value="Unassembled WGS sequence"/>
</dbReference>
<dbReference type="Gene3D" id="3.30.70.270">
    <property type="match status" value="1"/>
</dbReference>
<gene>
    <name evidence="2" type="ORF">QYE77_07485</name>
</gene>
<keyword evidence="3" id="KW-1185">Reference proteome</keyword>
<dbReference type="CDD" id="cd01949">
    <property type="entry name" value="GGDEF"/>
    <property type="match status" value="1"/>
</dbReference>
<dbReference type="Pfam" id="PF00990">
    <property type="entry name" value="GGDEF"/>
    <property type="match status" value="1"/>
</dbReference>
<dbReference type="PANTHER" id="PTHR47691:SF3">
    <property type="entry name" value="HTH-TYPE TRANSCRIPTIONAL REGULATOR RV0890C-RELATED"/>
    <property type="match status" value="1"/>
</dbReference>
<dbReference type="RefSeq" id="WP_315624755.1">
    <property type="nucleotide sequence ID" value="NZ_JAUHMF010000001.1"/>
</dbReference>
<dbReference type="SUPFAM" id="SSF55073">
    <property type="entry name" value="Nucleotide cyclase"/>
    <property type="match status" value="1"/>
</dbReference>
<dbReference type="InterPro" id="IPR002182">
    <property type="entry name" value="NB-ARC"/>
</dbReference>
<dbReference type="SUPFAM" id="SSF48452">
    <property type="entry name" value="TPR-like"/>
    <property type="match status" value="2"/>
</dbReference>
<dbReference type="PRINTS" id="PR00364">
    <property type="entry name" value="DISEASERSIST"/>
</dbReference>
<dbReference type="InterPro" id="IPR011990">
    <property type="entry name" value="TPR-like_helical_dom_sf"/>
</dbReference>
<dbReference type="SMART" id="SM00267">
    <property type="entry name" value="GGDEF"/>
    <property type="match status" value="1"/>
</dbReference>
<dbReference type="SUPFAM" id="SSF52540">
    <property type="entry name" value="P-loop containing nucleoside triphosphate hydrolases"/>
    <property type="match status" value="1"/>
</dbReference>
<dbReference type="Gene3D" id="3.40.50.300">
    <property type="entry name" value="P-loop containing nucleotide triphosphate hydrolases"/>
    <property type="match status" value="1"/>
</dbReference>
<evidence type="ECO:0000313" key="3">
    <source>
        <dbReference type="Proteomes" id="UP001254165"/>
    </source>
</evidence>
<feature type="domain" description="GGDEF" evidence="1">
    <location>
        <begin position="33"/>
        <end position="165"/>
    </location>
</feature>
<dbReference type="Gene3D" id="1.25.40.10">
    <property type="entry name" value="Tetratricopeptide repeat domain"/>
    <property type="match status" value="1"/>
</dbReference>
<dbReference type="EC" id="2.7.7.65" evidence="2"/>
<sequence>MSFPLDTLTGVYSRAALMPLLQAALAQAQSYEQPLTLFFLDLDDFKSINDAFGHARGDVILAELGSYLRAFVGDRGQVVRYGGDEFLIILPAVDSDAAVALGKALVTAIQEQDFDGDPPLRLRLSLGVALFPQDGMDVEALLGVADRRHYQAKRSGKGLLVGPNNPPTEWHRQPLVPPRLIEREAALEALRSWFNDLEVHHHGVLRIEAPPRGGETRFLEEVQRLARLRGLAVLALSGNPARSRRYLGVLSEAARAWPLEVLPTQGLAPFFAALFREVARQNARGLLVTLDNPAWMDAASLQAVRTLLSEATPWPLGIAYTTSGMAGDFRAPLFRVIQLQPLSEYGTRLWVRQALQMEPPAAILAWLHTASGGLPGALEDLIEGLMAHQVLLPTAEGWRFQTSSAWSAFDPAQLRPARSSHNLPEPLLWPPLVGREEEIWALERQLFQRRLVVVVGPGGVGKSRLAMQVAWEHLEDFPDGVFRYSVAGDRSLDEVAIGLGEVLGLTFQASSISPWEQLLEHLRTRHALLLLEDVEQHPELRTFLWQCLDRAPRVYLLVTSRDALYLPAEWLFPLRGLACPPSSDIEGLEAYPAVQLFLQRAQQLQPAFGVAVDDHQHVVDLCQMSGGLPLAIQIVASWAASLGLAEAAHLIRQRPPWMEQAGTDRAGEQRLQNVLDAFWNLFSAEEQRVLLRLSVFRGGFTAEAARAIADASIFFLDGLVSKAYLNLETEGWYRTHPLLHQYAEERLHAFPTLAEDARRRHAEWMLSRVAQIGYALYGADQARALRMLEQDYPNLRHAWEWALGHQRFDLLLPALDTLSSMLGTRGRFMEAAHWLNETLQALTKADTANESEARRFLGRVLVRRGEFAYHLGDYPESLKMLESALELLQMDAETQAYATALDSLASTLRAVGRLDEAQERLQQALHFFRRIGDLRAVCEVINHLGVVAYQRGDNSLAAHYFRQALDVGRTLRYEGQVARALNNLANVALENGDYEQARVLLNESLEIAQRVGAAALHAAVLDSLGKVALGLGELKAASDAFGRGLVVALESQAWPLLLEILTNLARVWERQGEVALALVLLERVQSHPQAVYEIRRRAEVLRQHLDLSVLSADDLAAVRADWEGLSVEGMARRALYLIGGART</sequence>
<dbReference type="SMART" id="SM00028">
    <property type="entry name" value="TPR"/>
    <property type="match status" value="6"/>
</dbReference>